<dbReference type="AlphaFoldDB" id="A0A7J6QMK5"/>
<comment type="caution">
    <text evidence="1">The sequence shown here is derived from an EMBL/GenBank/DDBJ whole genome shotgun (WGS) entry which is preliminary data.</text>
</comment>
<evidence type="ECO:0000313" key="2">
    <source>
        <dbReference type="Proteomes" id="UP000553632"/>
    </source>
</evidence>
<dbReference type="EMBL" id="JABANO010031700">
    <property type="protein sequence ID" value="KAF4709819.1"/>
    <property type="molecule type" value="Genomic_DNA"/>
</dbReference>
<organism evidence="1 2">
    <name type="scientific">Perkinsus olseni</name>
    <name type="common">Perkinsus atlanticus</name>
    <dbReference type="NCBI Taxonomy" id="32597"/>
    <lineage>
        <taxon>Eukaryota</taxon>
        <taxon>Sar</taxon>
        <taxon>Alveolata</taxon>
        <taxon>Perkinsozoa</taxon>
        <taxon>Perkinsea</taxon>
        <taxon>Perkinsida</taxon>
        <taxon>Perkinsidae</taxon>
        <taxon>Perkinsus</taxon>
    </lineage>
</organism>
<accession>A0A7J6QMK5</accession>
<keyword evidence="2" id="KW-1185">Reference proteome</keyword>
<name>A0A7J6QMK5_PEROL</name>
<evidence type="ECO:0000313" key="1">
    <source>
        <dbReference type="EMBL" id="KAF4709819.1"/>
    </source>
</evidence>
<protein>
    <submittedName>
        <fullName evidence="1">Uncharacterized protein</fullName>
    </submittedName>
</protein>
<reference evidence="1 2" key="1">
    <citation type="submission" date="2020-04" db="EMBL/GenBank/DDBJ databases">
        <title>Perkinsus olseni comparative genomics.</title>
        <authorList>
            <person name="Bogema D.R."/>
        </authorList>
    </citation>
    <scope>NUCLEOTIDE SEQUENCE [LARGE SCALE GENOMIC DNA]</scope>
    <source>
        <strain evidence="1 2">ATCC PRA-207</strain>
    </source>
</reference>
<gene>
    <name evidence="1" type="ORF">FOZ63_007612</name>
</gene>
<proteinExistence type="predicted"/>
<sequence length="99" mass="10895">MTTATTTTIMMSATTPTFVTRATASTIMTTATAPTAMTTVTTLSITSTATLQVSACENQSYPLAKVEYWNARRHVFETSITYLVVSECFRELIIPRRQC</sequence>
<dbReference type="Proteomes" id="UP000553632">
    <property type="component" value="Unassembled WGS sequence"/>
</dbReference>